<dbReference type="OrthoDB" id="413460at2759"/>
<feature type="transmembrane region" description="Helical" evidence="11">
    <location>
        <begin position="128"/>
        <end position="150"/>
    </location>
</feature>
<feature type="domain" description="Helicase C-terminal" evidence="13">
    <location>
        <begin position="1557"/>
        <end position="1711"/>
    </location>
</feature>
<dbReference type="Pfam" id="PF00176">
    <property type="entry name" value="SNF2-rel_dom"/>
    <property type="match status" value="1"/>
</dbReference>
<comment type="caution">
    <text evidence="14">The sequence shown here is derived from an EMBL/GenBank/DDBJ whole genome shotgun (WGS) entry which is preliminary data.</text>
</comment>
<evidence type="ECO:0000256" key="2">
    <source>
        <dbReference type="ARBA" id="ARBA00022448"/>
    </source>
</evidence>
<evidence type="ECO:0000313" key="14">
    <source>
        <dbReference type="EMBL" id="KAG0656615.1"/>
    </source>
</evidence>
<feature type="region of interest" description="Disordered" evidence="10">
    <location>
        <begin position="1749"/>
        <end position="1780"/>
    </location>
</feature>
<dbReference type="GO" id="GO:0004386">
    <property type="term" value="F:helicase activity"/>
    <property type="evidence" value="ECO:0007669"/>
    <property type="project" value="UniProtKB-KW"/>
</dbReference>
<keyword evidence="14" id="KW-0347">Helicase</keyword>
<dbReference type="Gene3D" id="3.40.50.300">
    <property type="entry name" value="P-loop containing nucleotide triphosphate hydrolases"/>
    <property type="match status" value="1"/>
</dbReference>
<dbReference type="SUPFAM" id="SSF52540">
    <property type="entry name" value="P-loop containing nucleoside triphosphate hydrolases"/>
    <property type="match status" value="2"/>
</dbReference>
<evidence type="ECO:0000256" key="3">
    <source>
        <dbReference type="ARBA" id="ARBA00022692"/>
    </source>
</evidence>
<feature type="compositionally biased region" description="Basic and acidic residues" evidence="10">
    <location>
        <begin position="743"/>
        <end position="769"/>
    </location>
</feature>
<protein>
    <submittedName>
        <fullName evidence="14">Helicase</fullName>
    </submittedName>
</protein>
<dbReference type="Pfam" id="PF07690">
    <property type="entry name" value="MFS_1"/>
    <property type="match status" value="1"/>
</dbReference>
<sequence>MGAMLRKRLASVRQLVWSEPRDPVERRLLRKADWLILPYLCLTFCVNYLDRVNFINAYVSGLGVALKMHGGQYNNVLACFTTGYAIAMIPQNLLILRVRPRILFPINGVIWGMLTAVSAAVTKVEHLYVIKFFQGMAEASTFVGAHYILGAWYKPEEIGRRAAIFSISGQAATLFSGPLQTALFHGLNGKHGLEGWQWLFIVCGVITVPICLAGFFLLPDTPATTQTRLLSAEERAYAAARVGAHSQQGKFDRTLFRRVFARWHVYVFSLLWIAGAAIESFAAWGIMPLWMRAQRTPLRRPLYTIDQLNHYPLGTAGVAILALFLSSVWTDRRTQDRFAVNIVTASAVLVSATLILYGGLHPGAFSRGVYFFAFYLSGVSFAGQASNFSWVNELLARDEQARSIVLASMNVASYAFNAWFQVVFFKASYAPQFQQGSSLMIAFCPLLVVFTCIARYLQVRDQRRSSGDAVSPELGLVDSDDCETKKDEERAGSAAYTARHSRSLRRLAPFNSPSSPSTATATYGDAHCDEGPFRIASRMAAVAGGSRKRAYAVAWRNFQSKKNKTWESDGFMLVEGTGVTVYSVDGKQRVPFPLFFLLNSGTDAPVYSLGARNLNKAVAEGDEFTINGKDVQVSDECSLDEYYQVAARKGGQVDACLTTSTPAKAVPGYFARPGQTVASAAKGTPRAAAPAAAVHPFSTERLDRAETPVSASKSWFQPGDKLQKPFKLPGRSPAPATLSSGAARHDSPVPSSKLRERTMPEQRQQEPRSENITGGPGGGGLGRDKGKGRAYSVDDDFEDVENSPPSLRTDQPPIAKKPRVESAGSPASVPPRPARRSAADAAFDFAVSKKRNDDLIPAATRDVLARAPPTRTRSAPEQADKCDRAARVEPLFRSSASPEKKKKSTLMIAHPKAEEDASEEEEVEEDELGDWMQDIELDAELFANDSAEEEKPRVGVGASTFADLDDEEMGGLKAAKETGAGDAVSAARTEGKRTYICLWRKATTAKKADWAGDARLIVNGQSARLIDEANGKQLAAWTLRPDADLSFDKVHTFCGFHVEIQDVIVDRATGDAVPTTSSSTRAREPPRAVLLPPQTTRASAFKPPAPAKAVNPLARQFAARSASPAPVPYPPARDAVQAALPPASAVDFFKNPRMTGSLNGVDGGSSRARKSGPLFDPAQEGALVMLRPNEAHQAEYNKLNAPIVDVVVDPIISTKLREHQRIGVAFLYECVMGMRSSGQGCILADDMGLGKTIQSIALIWTLLKQSPYQTGTQGTIKRAMIICPVTLIKNWSQEFKKWLGKDRVRVIVGDSKQAIETFMYSRNYDVIVIGYEKVREHVELLKAAQPPIGLVICDEGHRLKSDKTKTSKALQSLSCMRRVILSGTPIQNNLGEFYAMLDFVNPGILQDAEYFKKNFERPIMAARQPDASSKQRQEGAEAQETLAAIRSHFVLRRENSVIMQHLPAKYEYTVFIRPTDLQLDVYREALGNSAIKTMLEGFDVKTGISLLQTLLKLATSPGLLLKQIKEKGFGQLDESIIDAFPAGTDSADFALSGKFSVLGAMLAELWKSGVEKVVVVSNYTSTLDLIETHCKRQKYPKTPQQDRIPMVDAFNRGPRSRNFVFLLSSKGGGTGLNIIGASRLIQLDSDWNPSNDLQAMARIHREGQTRVCVIYRFLTSGTVDEVIYQRQLTKLALSGSIMAGEGTGSSSKSKNTFTADELRNLFTLHEDVACQTHDLLGCRCHLGEPAVDENDAAESESSGDNDDADSSEDEFEGGFVQASQYRDKDSERAVRLAFLGYFALRSHGESDSGSLLLQLARKRRDLSILKTWTHYNTRDLDRVDQIEDVLLLSVIYEALERAQSHKSLPKLQEADQNLGGGQIAFVFGQKAGAPAPTAVVSENE</sequence>
<evidence type="ECO:0000256" key="4">
    <source>
        <dbReference type="ARBA" id="ARBA00022741"/>
    </source>
</evidence>
<feature type="transmembrane region" description="Helical" evidence="11">
    <location>
        <begin position="162"/>
        <end position="184"/>
    </location>
</feature>
<evidence type="ECO:0000256" key="6">
    <source>
        <dbReference type="ARBA" id="ARBA00022840"/>
    </source>
</evidence>
<dbReference type="FunFam" id="3.40.50.10810:FF:000020">
    <property type="entry name" value="DNA repair and recombination protein RAD54B"/>
    <property type="match status" value="1"/>
</dbReference>
<dbReference type="InterPro" id="IPR038718">
    <property type="entry name" value="SNF2-like_sf"/>
</dbReference>
<feature type="transmembrane region" description="Helical" evidence="11">
    <location>
        <begin position="196"/>
        <end position="218"/>
    </location>
</feature>
<dbReference type="FunFam" id="1.20.1250.20:FF:000065">
    <property type="entry name" value="Putative MFS pantothenate transporter"/>
    <property type="match status" value="1"/>
</dbReference>
<evidence type="ECO:0000256" key="9">
    <source>
        <dbReference type="ARBA" id="ARBA00037968"/>
    </source>
</evidence>
<dbReference type="EMBL" id="PUHQ01000094">
    <property type="protein sequence ID" value="KAG0656615.1"/>
    <property type="molecule type" value="Genomic_DNA"/>
</dbReference>
<evidence type="ECO:0000256" key="5">
    <source>
        <dbReference type="ARBA" id="ARBA00022801"/>
    </source>
</evidence>
<feature type="transmembrane region" description="Helical" evidence="11">
    <location>
        <begin position="311"/>
        <end position="329"/>
    </location>
</feature>
<evidence type="ECO:0000256" key="10">
    <source>
        <dbReference type="SAM" id="MobiDB-lite"/>
    </source>
</evidence>
<feature type="transmembrane region" description="Helical" evidence="11">
    <location>
        <begin position="403"/>
        <end position="425"/>
    </location>
</feature>
<accession>A0A9P7B2Y5</accession>
<dbReference type="InterPro" id="IPR014001">
    <property type="entry name" value="Helicase_ATP-bd"/>
</dbReference>
<comment type="similarity">
    <text evidence="9">Belongs to the major facilitator superfamily. Allantoate permease family.</text>
</comment>
<dbReference type="Gene3D" id="3.40.50.10810">
    <property type="entry name" value="Tandem AAA-ATPase domain"/>
    <property type="match status" value="1"/>
</dbReference>
<dbReference type="Gene3D" id="1.20.1250.20">
    <property type="entry name" value="MFS general substrate transporter like domains"/>
    <property type="match status" value="1"/>
</dbReference>
<dbReference type="SUPFAM" id="SSF103473">
    <property type="entry name" value="MFS general substrate transporter"/>
    <property type="match status" value="1"/>
</dbReference>
<comment type="subcellular location">
    <subcellularLocation>
        <location evidence="1">Membrane</location>
        <topology evidence="1">Multi-pass membrane protein</topology>
    </subcellularLocation>
</comment>
<dbReference type="CDD" id="cd18793">
    <property type="entry name" value="SF2_C_SNF"/>
    <property type="match status" value="1"/>
</dbReference>
<dbReference type="Gene3D" id="1.20.120.850">
    <property type="entry name" value="SWI2/SNF2 ATPases, N-terminal domain"/>
    <property type="match status" value="1"/>
</dbReference>
<dbReference type="Pfam" id="PF00271">
    <property type="entry name" value="Helicase_C"/>
    <property type="match status" value="1"/>
</dbReference>
<feature type="region of interest" description="Disordered" evidence="10">
    <location>
        <begin position="691"/>
        <end position="837"/>
    </location>
</feature>
<keyword evidence="15" id="KW-1185">Reference proteome</keyword>
<evidence type="ECO:0000259" key="13">
    <source>
        <dbReference type="PROSITE" id="PS51194"/>
    </source>
</evidence>
<dbReference type="GO" id="GO:0000724">
    <property type="term" value="P:double-strand break repair via homologous recombination"/>
    <property type="evidence" value="ECO:0007669"/>
    <property type="project" value="TreeGrafter"/>
</dbReference>
<dbReference type="PANTHER" id="PTHR45629">
    <property type="entry name" value="SNF2/RAD54 FAMILY MEMBER"/>
    <property type="match status" value="1"/>
</dbReference>
<dbReference type="GO" id="GO:0007131">
    <property type="term" value="P:reciprocal meiotic recombination"/>
    <property type="evidence" value="ECO:0007669"/>
    <property type="project" value="TreeGrafter"/>
</dbReference>
<organism evidence="14 15">
    <name type="scientific">Rhodotorula mucilaginosa</name>
    <name type="common">Yeast</name>
    <name type="synonym">Rhodotorula rubra</name>
    <dbReference type="NCBI Taxonomy" id="5537"/>
    <lineage>
        <taxon>Eukaryota</taxon>
        <taxon>Fungi</taxon>
        <taxon>Dikarya</taxon>
        <taxon>Basidiomycota</taxon>
        <taxon>Pucciniomycotina</taxon>
        <taxon>Microbotryomycetes</taxon>
        <taxon>Sporidiobolales</taxon>
        <taxon>Sporidiobolaceae</taxon>
        <taxon>Rhodotorula</taxon>
    </lineage>
</organism>
<dbReference type="GO" id="GO:0005524">
    <property type="term" value="F:ATP binding"/>
    <property type="evidence" value="ECO:0007669"/>
    <property type="project" value="InterPro"/>
</dbReference>
<dbReference type="GO" id="GO:0016787">
    <property type="term" value="F:hydrolase activity"/>
    <property type="evidence" value="ECO:0007669"/>
    <property type="project" value="UniProtKB-KW"/>
</dbReference>
<feature type="transmembrane region" description="Helical" evidence="11">
    <location>
        <begin position="102"/>
        <end position="122"/>
    </location>
</feature>
<dbReference type="PANTHER" id="PTHR45629:SF7">
    <property type="entry name" value="DNA EXCISION REPAIR PROTEIN ERCC-6-RELATED"/>
    <property type="match status" value="1"/>
</dbReference>
<keyword evidence="7 11" id="KW-1133">Transmembrane helix</keyword>
<evidence type="ECO:0000256" key="1">
    <source>
        <dbReference type="ARBA" id="ARBA00004141"/>
    </source>
</evidence>
<keyword evidence="3 11" id="KW-0812">Transmembrane</keyword>
<gene>
    <name evidence="14" type="primary">RDH54</name>
    <name evidence="14" type="ORF">C6P46_007019</name>
</gene>
<evidence type="ECO:0000259" key="12">
    <source>
        <dbReference type="PROSITE" id="PS51192"/>
    </source>
</evidence>
<keyword evidence="2" id="KW-0813">Transport</keyword>
<dbReference type="InterPro" id="IPR000330">
    <property type="entry name" value="SNF2_N"/>
</dbReference>
<dbReference type="SMART" id="SM00490">
    <property type="entry name" value="HELICc"/>
    <property type="match status" value="1"/>
</dbReference>
<feature type="compositionally biased region" description="Basic and acidic residues" evidence="10">
    <location>
        <begin position="878"/>
        <end position="887"/>
    </location>
</feature>
<dbReference type="GO" id="GO:0015616">
    <property type="term" value="F:DNA translocase activity"/>
    <property type="evidence" value="ECO:0007669"/>
    <property type="project" value="TreeGrafter"/>
</dbReference>
<feature type="region of interest" description="Disordered" evidence="10">
    <location>
        <begin position="859"/>
        <end position="922"/>
    </location>
</feature>
<feature type="transmembrane region" description="Helical" evidence="11">
    <location>
        <begin position="369"/>
        <end position="391"/>
    </location>
</feature>
<feature type="transmembrane region" description="Helical" evidence="11">
    <location>
        <begin position="263"/>
        <end position="291"/>
    </location>
</feature>
<dbReference type="SMART" id="SM00487">
    <property type="entry name" value="DEXDc"/>
    <property type="match status" value="1"/>
</dbReference>
<keyword evidence="4" id="KW-0547">Nucleotide-binding</keyword>
<keyword evidence="5" id="KW-0378">Hydrolase</keyword>
<evidence type="ECO:0000256" key="7">
    <source>
        <dbReference type="ARBA" id="ARBA00022989"/>
    </source>
</evidence>
<dbReference type="InterPro" id="IPR050496">
    <property type="entry name" value="SNF2_RAD54_helicase_repair"/>
</dbReference>
<dbReference type="PROSITE" id="PS51192">
    <property type="entry name" value="HELICASE_ATP_BIND_1"/>
    <property type="match status" value="1"/>
</dbReference>
<feature type="compositionally biased region" description="Acidic residues" evidence="10">
    <location>
        <begin position="1749"/>
        <end position="1772"/>
    </location>
</feature>
<dbReference type="Proteomes" id="UP000777482">
    <property type="component" value="Unassembled WGS sequence"/>
</dbReference>
<feature type="transmembrane region" description="Helical" evidence="11">
    <location>
        <begin position="75"/>
        <end position="95"/>
    </location>
</feature>
<name>A0A9P7B2Y5_RHOMI</name>
<keyword evidence="6" id="KW-0067">ATP-binding</keyword>
<feature type="transmembrane region" description="Helical" evidence="11">
    <location>
        <begin position="338"/>
        <end position="357"/>
    </location>
</feature>
<evidence type="ECO:0000313" key="15">
    <source>
        <dbReference type="Proteomes" id="UP000777482"/>
    </source>
</evidence>
<dbReference type="InterPro" id="IPR001650">
    <property type="entry name" value="Helicase_C-like"/>
</dbReference>
<dbReference type="InterPro" id="IPR027417">
    <property type="entry name" value="P-loop_NTPase"/>
</dbReference>
<keyword evidence="8 11" id="KW-0472">Membrane</keyword>
<dbReference type="GO" id="GO:0016020">
    <property type="term" value="C:membrane"/>
    <property type="evidence" value="ECO:0007669"/>
    <property type="project" value="UniProtKB-SubCell"/>
</dbReference>
<feature type="domain" description="Helicase ATP-binding" evidence="12">
    <location>
        <begin position="1232"/>
        <end position="1403"/>
    </location>
</feature>
<proteinExistence type="inferred from homology"/>
<dbReference type="InterPro" id="IPR011701">
    <property type="entry name" value="MFS"/>
</dbReference>
<dbReference type="InterPro" id="IPR036259">
    <property type="entry name" value="MFS_trans_sf"/>
</dbReference>
<reference evidence="14 15" key="1">
    <citation type="submission" date="2020-11" db="EMBL/GenBank/DDBJ databases">
        <title>Kefir isolates.</title>
        <authorList>
            <person name="Marcisauskas S."/>
            <person name="Kim Y."/>
            <person name="Blasche S."/>
        </authorList>
    </citation>
    <scope>NUCLEOTIDE SEQUENCE [LARGE SCALE GENOMIC DNA]</scope>
    <source>
        <strain evidence="14 15">KR</strain>
    </source>
</reference>
<dbReference type="PROSITE" id="PS51194">
    <property type="entry name" value="HELICASE_CTER"/>
    <property type="match status" value="1"/>
</dbReference>
<dbReference type="GO" id="GO:0022857">
    <property type="term" value="F:transmembrane transporter activity"/>
    <property type="evidence" value="ECO:0007669"/>
    <property type="project" value="InterPro"/>
</dbReference>
<dbReference type="CDD" id="cd18004">
    <property type="entry name" value="DEXHc_RAD54"/>
    <property type="match status" value="1"/>
</dbReference>
<feature type="transmembrane region" description="Helical" evidence="11">
    <location>
        <begin position="34"/>
        <end position="55"/>
    </location>
</feature>
<evidence type="ECO:0000256" key="8">
    <source>
        <dbReference type="ARBA" id="ARBA00023136"/>
    </source>
</evidence>
<evidence type="ECO:0000256" key="11">
    <source>
        <dbReference type="SAM" id="Phobius"/>
    </source>
</evidence>
<dbReference type="InterPro" id="IPR049730">
    <property type="entry name" value="SNF2/RAD54-like_C"/>
</dbReference>
<dbReference type="GO" id="GO:0005634">
    <property type="term" value="C:nucleus"/>
    <property type="evidence" value="ECO:0007669"/>
    <property type="project" value="TreeGrafter"/>
</dbReference>